<dbReference type="Proteomes" id="UP000667802">
    <property type="component" value="Unassembled WGS sequence"/>
</dbReference>
<reference evidence="2" key="1">
    <citation type="journal article" date="2021" name="Science">
        <title>Hunting the eagle killer: A cyanobacterial neurotoxin causes vacuolar myelinopathy.</title>
        <authorList>
            <person name="Breinlinger S."/>
            <person name="Phillips T.J."/>
            <person name="Haram B.N."/>
            <person name="Mares J."/>
            <person name="Martinez Yerena J.A."/>
            <person name="Hrouzek P."/>
            <person name="Sobotka R."/>
            <person name="Henderson W.M."/>
            <person name="Schmieder P."/>
            <person name="Williams S.M."/>
            <person name="Lauderdale J.D."/>
            <person name="Wilde H.D."/>
            <person name="Gerrin W."/>
            <person name="Kust A."/>
            <person name="Washington J.W."/>
            <person name="Wagner C."/>
            <person name="Geier B."/>
            <person name="Liebeke M."/>
            <person name="Enke H."/>
            <person name="Niedermeyer T.H.J."/>
            <person name="Wilde S.B."/>
        </authorList>
    </citation>
    <scope>NUCLEOTIDE SEQUENCE [LARGE SCALE GENOMIC DNA]</scope>
    <source>
        <strain evidence="2">Thurmond2011</strain>
    </source>
</reference>
<dbReference type="SUPFAM" id="SSF54786">
    <property type="entry name" value="YcfA/nrd intein domain"/>
    <property type="match status" value="1"/>
</dbReference>
<keyword evidence="2" id="KW-1185">Reference proteome</keyword>
<gene>
    <name evidence="1" type="ORF">G7B40_012585</name>
</gene>
<sequence length="90" mass="10259">MNQENKLLSKILLGGASDADIPFAQLWQLLKNLGFNERIRGSHYIFTKKDVEEILNLQHKKGKAKPYQVKKVRAVLLKYQLGGKQNNAPL</sequence>
<comment type="caution">
    <text evidence="1">The sequence shown here is derived from an EMBL/GenBank/DDBJ whole genome shotgun (WGS) entry which is preliminary data.</text>
</comment>
<dbReference type="AlphaFoldDB" id="A0AAP5MA31"/>
<proteinExistence type="predicted"/>
<organism evidence="1 2">
    <name type="scientific">Aetokthonos hydrillicola Thurmond2011</name>
    <dbReference type="NCBI Taxonomy" id="2712845"/>
    <lineage>
        <taxon>Bacteria</taxon>
        <taxon>Bacillati</taxon>
        <taxon>Cyanobacteriota</taxon>
        <taxon>Cyanophyceae</taxon>
        <taxon>Nostocales</taxon>
        <taxon>Hapalosiphonaceae</taxon>
        <taxon>Aetokthonos</taxon>
    </lineage>
</organism>
<evidence type="ECO:0000313" key="2">
    <source>
        <dbReference type="Proteomes" id="UP000667802"/>
    </source>
</evidence>
<dbReference type="RefSeq" id="WP_208345192.1">
    <property type="nucleotide sequence ID" value="NZ_CAWQFN010000608.1"/>
</dbReference>
<name>A0AAP5MA31_9CYAN</name>
<protein>
    <submittedName>
        <fullName evidence="1">Type II toxin-antitoxin system HicA family toxin</fullName>
    </submittedName>
</protein>
<evidence type="ECO:0000313" key="1">
    <source>
        <dbReference type="EMBL" id="MDR9895398.1"/>
    </source>
</evidence>
<dbReference type="EMBL" id="JAALHA020000004">
    <property type="protein sequence ID" value="MDR9895398.1"/>
    <property type="molecule type" value="Genomic_DNA"/>
</dbReference>
<accession>A0AAP5MA31</accession>